<reference evidence="1" key="1">
    <citation type="submission" date="2019-05" db="EMBL/GenBank/DDBJ databases">
        <authorList>
            <person name="Ashton P.M."/>
            <person name="Dallman T."/>
            <person name="Nair S."/>
            <person name="De Pinna E."/>
            <person name="Peters T."/>
            <person name="Grant K."/>
        </authorList>
    </citation>
    <scope>NUCLEOTIDE SEQUENCE</scope>
    <source>
        <strain evidence="1">741674</strain>
    </source>
</reference>
<name>A0A5Y7C4W9_SALTM</name>
<protein>
    <recommendedName>
        <fullName evidence="2">Lipoprotein</fullName>
    </recommendedName>
</protein>
<evidence type="ECO:0000313" key="1">
    <source>
        <dbReference type="EMBL" id="ECK9671944.1"/>
    </source>
</evidence>
<organism evidence="1">
    <name type="scientific">Salmonella typhimurium</name>
    <dbReference type="NCBI Taxonomy" id="90371"/>
    <lineage>
        <taxon>Bacteria</taxon>
        <taxon>Pseudomonadati</taxon>
        <taxon>Pseudomonadota</taxon>
        <taxon>Gammaproteobacteria</taxon>
        <taxon>Enterobacterales</taxon>
        <taxon>Enterobacteriaceae</taxon>
        <taxon>Salmonella</taxon>
    </lineage>
</organism>
<evidence type="ECO:0008006" key="2">
    <source>
        <dbReference type="Google" id="ProtNLM"/>
    </source>
</evidence>
<proteinExistence type="predicted"/>
<accession>A0A5Y7C4W9</accession>
<comment type="caution">
    <text evidence="1">The sequence shown here is derived from an EMBL/GenBank/DDBJ whole genome shotgun (WGS) entry which is preliminary data.</text>
</comment>
<gene>
    <name evidence="1" type="ORF">FE758_25040</name>
</gene>
<sequence length="125" mass="13935">MIHNHPTWVIKSMIYRLGILSISLLTVGCVSTSNVLELGRDTYTVSATADGFRDAASARQSAFKTGSEKCNSLGKKFLLTNENVANTRMGIDTTVTLYFRCLDERDSEYVRPNLQKAPDLRIESK</sequence>
<dbReference type="AlphaFoldDB" id="A0A5Y7C4W9"/>
<dbReference type="EMBL" id="AAJEEL010000095">
    <property type="protein sequence ID" value="ECK9671944.1"/>
    <property type="molecule type" value="Genomic_DNA"/>
</dbReference>